<comment type="caution">
    <text evidence="13">The sequence shown here is derived from an EMBL/GenBank/DDBJ whole genome shotgun (WGS) entry which is preliminary data.</text>
</comment>
<keyword evidence="6" id="KW-0808">Transferase</keyword>
<name>A0ABP7CKM5_9PSEU</name>
<keyword evidence="8" id="KW-0443">Lipid metabolism</keyword>
<evidence type="ECO:0000256" key="7">
    <source>
        <dbReference type="ARBA" id="ARBA00022798"/>
    </source>
</evidence>
<evidence type="ECO:0000313" key="13">
    <source>
        <dbReference type="EMBL" id="GAA3690039.1"/>
    </source>
</evidence>
<dbReference type="PANTHER" id="PTHR31650:SF1">
    <property type="entry name" value="WAX ESTER SYNTHASE_DIACYLGLYCEROL ACYLTRANSFERASE 4-RELATED"/>
    <property type="match status" value="1"/>
</dbReference>
<dbReference type="InterPro" id="IPR045034">
    <property type="entry name" value="O-acyltransferase_WSD1-like"/>
</dbReference>
<dbReference type="EC" id="2.3.1.20" evidence="4"/>
<evidence type="ECO:0000256" key="8">
    <source>
        <dbReference type="ARBA" id="ARBA00023098"/>
    </source>
</evidence>
<comment type="similarity">
    <text evidence="3">Belongs to the long-chain O-acyltransferase family.</text>
</comment>
<dbReference type="InterPro" id="IPR009721">
    <property type="entry name" value="O-acyltransferase_WSD1_C"/>
</dbReference>
<dbReference type="Pfam" id="PF06974">
    <property type="entry name" value="WS_DGAT_C"/>
    <property type="match status" value="1"/>
</dbReference>
<keyword evidence="5" id="KW-0444">Lipid biosynthesis</keyword>
<reference evidence="14" key="1">
    <citation type="journal article" date="2019" name="Int. J. Syst. Evol. Microbiol.">
        <title>The Global Catalogue of Microorganisms (GCM) 10K type strain sequencing project: providing services to taxonomists for standard genome sequencing and annotation.</title>
        <authorList>
            <consortium name="The Broad Institute Genomics Platform"/>
            <consortium name="The Broad Institute Genome Sequencing Center for Infectious Disease"/>
            <person name="Wu L."/>
            <person name="Ma J."/>
        </authorList>
    </citation>
    <scope>NUCLEOTIDE SEQUENCE [LARGE SCALE GENOMIC DNA]</scope>
    <source>
        <strain evidence="14">JCM 17494</strain>
    </source>
</reference>
<keyword evidence="7" id="KW-0319">Glycerol metabolism</keyword>
<dbReference type="InterPro" id="IPR023213">
    <property type="entry name" value="CAT-like_dom_sf"/>
</dbReference>
<evidence type="ECO:0000259" key="11">
    <source>
        <dbReference type="Pfam" id="PF03007"/>
    </source>
</evidence>
<sequence length="413" mass="45900">MRLDRWYPTGRLQIGGIARLTGQAPSLDEFREHVLPRLVSFPALGVRIGSTRPWMWEGVSEQDAAGQFFTRACPPGSGPSGLRTVVEAVLAVPLRRDRPLWEVWLLHGYVSDEWTALLKTHHAVLDGASITLVLNRIFDAIPAVQEPPVRPPAPQTKKTDLLTVVRGTGRFLAGFFPLAGRPFSRCGKNKKGKRQFRWASVDRERLRRVAELHGVTVNDVFLAAVTGAIRQWPHTPWRRGRISPVWTLMPVDLHRREGDHRPGLKAAAVRTLLPCDEPDPLRRLAAIAGATPQVKGSSRVPVTSAGLRSLPIWFQRLMFALTFSSRYVSMITSNMRGPESALYHCGVPATRLAPLGPLPNKHRLGAYLYNDAELATIGFVLDDELPDGEELCLLWVEAVTELEQAGRTASRSR</sequence>
<gene>
    <name evidence="13" type="ORF">GCM10022267_90830</name>
</gene>
<proteinExistence type="inferred from homology"/>
<dbReference type="SUPFAM" id="SSF52777">
    <property type="entry name" value="CoA-dependent acyltransferases"/>
    <property type="match status" value="1"/>
</dbReference>
<dbReference type="EMBL" id="BAABBE010000089">
    <property type="protein sequence ID" value="GAA3690039.1"/>
    <property type="molecule type" value="Genomic_DNA"/>
</dbReference>
<evidence type="ECO:0000256" key="6">
    <source>
        <dbReference type="ARBA" id="ARBA00022679"/>
    </source>
</evidence>
<dbReference type="Proteomes" id="UP001500711">
    <property type="component" value="Unassembled WGS sequence"/>
</dbReference>
<dbReference type="InterPro" id="IPR004255">
    <property type="entry name" value="O-acyltransferase_WSD1_N"/>
</dbReference>
<dbReference type="Gene3D" id="3.30.559.10">
    <property type="entry name" value="Chloramphenicol acetyltransferase-like domain"/>
    <property type="match status" value="1"/>
</dbReference>
<protein>
    <recommendedName>
        <fullName evidence="4">diacylglycerol O-acyltransferase</fullName>
        <ecNumber evidence="4">2.3.1.20</ecNumber>
    </recommendedName>
</protein>
<keyword evidence="9" id="KW-0012">Acyltransferase</keyword>
<comment type="pathway">
    <text evidence="1">Glycerolipid metabolism; triacylglycerol biosynthesis.</text>
</comment>
<feature type="domain" description="O-acyltransferase WSD1-like N-terminal" evidence="11">
    <location>
        <begin position="28"/>
        <end position="162"/>
    </location>
</feature>
<evidence type="ECO:0000256" key="5">
    <source>
        <dbReference type="ARBA" id="ARBA00022516"/>
    </source>
</evidence>
<comment type="pathway">
    <text evidence="2">Lipid metabolism.</text>
</comment>
<accession>A0ABP7CKM5</accession>
<evidence type="ECO:0000256" key="10">
    <source>
        <dbReference type="ARBA" id="ARBA00048109"/>
    </source>
</evidence>
<feature type="domain" description="O-acyltransferase WSD1 C-terminal" evidence="12">
    <location>
        <begin position="268"/>
        <end position="402"/>
    </location>
</feature>
<evidence type="ECO:0000256" key="2">
    <source>
        <dbReference type="ARBA" id="ARBA00005189"/>
    </source>
</evidence>
<evidence type="ECO:0000256" key="9">
    <source>
        <dbReference type="ARBA" id="ARBA00023315"/>
    </source>
</evidence>
<organism evidence="13 14">
    <name type="scientific">Lentzea roselyniae</name>
    <dbReference type="NCBI Taxonomy" id="531940"/>
    <lineage>
        <taxon>Bacteria</taxon>
        <taxon>Bacillati</taxon>
        <taxon>Actinomycetota</taxon>
        <taxon>Actinomycetes</taxon>
        <taxon>Pseudonocardiales</taxon>
        <taxon>Pseudonocardiaceae</taxon>
        <taxon>Lentzea</taxon>
    </lineage>
</organism>
<comment type="catalytic activity">
    <reaction evidence="10">
        <text>an acyl-CoA + a 1,2-diacyl-sn-glycerol = a triacyl-sn-glycerol + CoA</text>
        <dbReference type="Rhea" id="RHEA:10868"/>
        <dbReference type="ChEBI" id="CHEBI:17815"/>
        <dbReference type="ChEBI" id="CHEBI:57287"/>
        <dbReference type="ChEBI" id="CHEBI:58342"/>
        <dbReference type="ChEBI" id="CHEBI:64615"/>
        <dbReference type="EC" id="2.3.1.20"/>
    </reaction>
</comment>
<evidence type="ECO:0000256" key="3">
    <source>
        <dbReference type="ARBA" id="ARBA00009587"/>
    </source>
</evidence>
<evidence type="ECO:0000259" key="12">
    <source>
        <dbReference type="Pfam" id="PF06974"/>
    </source>
</evidence>
<keyword evidence="14" id="KW-1185">Reference proteome</keyword>
<evidence type="ECO:0000256" key="4">
    <source>
        <dbReference type="ARBA" id="ARBA00013244"/>
    </source>
</evidence>
<dbReference type="PANTHER" id="PTHR31650">
    <property type="entry name" value="O-ACYLTRANSFERASE (WSD1-LIKE) FAMILY PROTEIN"/>
    <property type="match status" value="1"/>
</dbReference>
<evidence type="ECO:0000256" key="1">
    <source>
        <dbReference type="ARBA" id="ARBA00004771"/>
    </source>
</evidence>
<dbReference type="Pfam" id="PF03007">
    <property type="entry name" value="WS_DGAT_cat"/>
    <property type="match status" value="1"/>
</dbReference>
<evidence type="ECO:0000313" key="14">
    <source>
        <dbReference type="Proteomes" id="UP001500711"/>
    </source>
</evidence>